<keyword evidence="4" id="KW-1185">Reference proteome</keyword>
<comment type="similarity">
    <text evidence="2">Belongs to the UPP synthase family.</text>
</comment>
<dbReference type="RefSeq" id="WP_027288988.1">
    <property type="nucleotide sequence ID" value="NZ_NRRE01000026.1"/>
</dbReference>
<feature type="binding site" evidence="2">
    <location>
        <position position="72"/>
    </location>
    <ligand>
        <name>substrate</name>
    </ligand>
</feature>
<dbReference type="GO" id="GO:0008834">
    <property type="term" value="F:ditrans,polycis-undecaprenyl-diphosphate synthase [(2E,6E)-farnesyl-diphosphate specific] activity"/>
    <property type="evidence" value="ECO:0007669"/>
    <property type="project" value="TreeGrafter"/>
</dbReference>
<evidence type="ECO:0000313" key="4">
    <source>
        <dbReference type="Proteomes" id="UP000778970"/>
    </source>
</evidence>
<feature type="binding site" evidence="2">
    <location>
        <begin position="195"/>
        <end position="197"/>
    </location>
    <ligand>
        <name>substrate</name>
    </ligand>
</feature>
<dbReference type="PANTHER" id="PTHR10291">
    <property type="entry name" value="DEHYDRODOLICHYL DIPHOSPHATE SYNTHASE FAMILY MEMBER"/>
    <property type="match status" value="1"/>
</dbReference>
<feature type="binding site" evidence="2">
    <location>
        <position position="208"/>
    </location>
    <ligand>
        <name>Mg(2+)</name>
        <dbReference type="ChEBI" id="CHEBI:18420"/>
    </ligand>
</feature>
<dbReference type="InterPro" id="IPR001441">
    <property type="entry name" value="UPP_synth-like"/>
</dbReference>
<feature type="binding site" evidence="2">
    <location>
        <position position="21"/>
    </location>
    <ligand>
        <name>Mg(2+)</name>
        <dbReference type="ChEBI" id="CHEBI:18420"/>
    </ligand>
</feature>
<comment type="cofactor">
    <cofactor evidence="2">
        <name>Mg(2+)</name>
        <dbReference type="ChEBI" id="CHEBI:18420"/>
    </cofactor>
    <text evidence="2">Binds 2 magnesium ions per subunit.</text>
</comment>
<dbReference type="Gene3D" id="3.40.1180.10">
    <property type="entry name" value="Decaprenyl diphosphate synthase-like"/>
    <property type="match status" value="1"/>
</dbReference>
<dbReference type="GO" id="GO:0000287">
    <property type="term" value="F:magnesium ion binding"/>
    <property type="evidence" value="ECO:0007669"/>
    <property type="project" value="UniProtKB-UniRule"/>
</dbReference>
<keyword evidence="2" id="KW-0460">Magnesium</keyword>
<evidence type="ECO:0000256" key="2">
    <source>
        <dbReference type="HAMAP-Rule" id="MF_01139"/>
    </source>
</evidence>
<feature type="binding site" evidence="2">
    <location>
        <position position="70"/>
    </location>
    <ligand>
        <name>substrate</name>
    </ligand>
</feature>
<comment type="caution">
    <text evidence="3">The sequence shown here is derived from an EMBL/GenBank/DDBJ whole genome shotgun (WGS) entry which is preliminary data.</text>
</comment>
<reference evidence="3" key="2">
    <citation type="journal article" date="2020" name="Microorganisms">
        <title>Osmotic Adaptation and Compatible Solute Biosynthesis of Phototrophic Bacteria as Revealed from Genome Analyses.</title>
        <authorList>
            <person name="Imhoff J.F."/>
            <person name="Rahn T."/>
            <person name="Kunzel S."/>
            <person name="Keller A."/>
            <person name="Neulinger S.C."/>
        </authorList>
    </citation>
    <scope>NUCLEOTIDE SEQUENCE</scope>
    <source>
        <strain evidence="3">DSM 9154</strain>
    </source>
</reference>
<keyword evidence="2" id="KW-0479">Metal-binding</keyword>
<sequence>MDGTSSLSDKSLPQHIAVIMDGNGRWAHARGLPRTAGHRQGAEAVRRVVERVGELGVPYLTVFGFSAENWKRPASEIEDLMWLLRRYLKSEVAELHKNDVRFQVIGDRTRFGPDLRQMLADAEASTADNGRLTLTLALNYGGRQDIVDASRKLAQQAATGALDPEAIDPERFAGALSTAGMPDPDMLIRTSGEQRISNFLLWQCAYAELFFLDKLWPDMAKDDVSRAVQEYQRRERRYGAAVGSR</sequence>
<feature type="binding site" evidence="2">
    <location>
        <begin position="22"/>
        <end position="25"/>
    </location>
    <ligand>
        <name>substrate</name>
    </ligand>
</feature>
<dbReference type="GO" id="GO:0005829">
    <property type="term" value="C:cytosol"/>
    <property type="evidence" value="ECO:0007669"/>
    <property type="project" value="TreeGrafter"/>
</dbReference>
<dbReference type="EMBL" id="NRRE01000026">
    <property type="protein sequence ID" value="MBK1697811.1"/>
    <property type="molecule type" value="Genomic_DNA"/>
</dbReference>
<evidence type="ECO:0000313" key="3">
    <source>
        <dbReference type="EMBL" id="MBK1697811.1"/>
    </source>
</evidence>
<dbReference type="NCBIfam" id="NF011405">
    <property type="entry name" value="PRK14830.1"/>
    <property type="match status" value="1"/>
</dbReference>
<feature type="binding site" evidence="2">
    <location>
        <position position="34"/>
    </location>
    <ligand>
        <name>substrate</name>
    </ligand>
</feature>
<feature type="binding site" evidence="2">
    <location>
        <position position="26"/>
    </location>
    <ligand>
        <name>substrate</name>
    </ligand>
</feature>
<dbReference type="InterPro" id="IPR018520">
    <property type="entry name" value="UPP_synth-like_CS"/>
</dbReference>
<evidence type="ECO:0000256" key="1">
    <source>
        <dbReference type="ARBA" id="ARBA00022679"/>
    </source>
</evidence>
<feature type="binding site" evidence="2">
    <location>
        <position position="189"/>
    </location>
    <ligand>
        <name>substrate</name>
    </ligand>
</feature>
<feature type="binding site" evidence="2">
    <location>
        <begin position="66"/>
        <end position="68"/>
    </location>
    <ligand>
        <name>substrate</name>
    </ligand>
</feature>
<comment type="function">
    <text evidence="2">Catalyzes the condensation of isopentenyl diphosphate (IPP) with allylic pyrophosphates generating different type of terpenoids.</text>
</comment>
<feature type="binding site" evidence="2">
    <location>
        <position position="38"/>
    </location>
    <ligand>
        <name>substrate</name>
    </ligand>
</feature>
<protein>
    <recommendedName>
        <fullName evidence="2">Isoprenyl transferase</fullName>
        <ecNumber evidence="2">2.5.1.-</ecNumber>
    </recommendedName>
</protein>
<dbReference type="AlphaFoldDB" id="A0A934V0N7"/>
<dbReference type="Proteomes" id="UP000778970">
    <property type="component" value="Unassembled WGS sequence"/>
</dbReference>
<feature type="active site" description="Proton acceptor" evidence="2">
    <location>
        <position position="69"/>
    </location>
</feature>
<accession>A0A934V0N7</accession>
<dbReference type="NCBIfam" id="TIGR00055">
    <property type="entry name" value="uppS"/>
    <property type="match status" value="1"/>
</dbReference>
<feature type="active site" evidence="2">
    <location>
        <position position="21"/>
    </location>
</feature>
<dbReference type="PROSITE" id="PS01066">
    <property type="entry name" value="UPP_SYNTHASE"/>
    <property type="match status" value="1"/>
</dbReference>
<reference evidence="3" key="1">
    <citation type="submission" date="2017-08" db="EMBL/GenBank/DDBJ databases">
        <authorList>
            <person name="Imhoff J.F."/>
            <person name="Rahn T."/>
            <person name="Kuenzel S."/>
            <person name="Neulinger S.C."/>
        </authorList>
    </citation>
    <scope>NUCLEOTIDE SEQUENCE</scope>
    <source>
        <strain evidence="3">DSM 9154</strain>
    </source>
</reference>
<dbReference type="InterPro" id="IPR036424">
    <property type="entry name" value="UPP_synth-like_sf"/>
</dbReference>
<comment type="subunit">
    <text evidence="2">Homodimer.</text>
</comment>
<dbReference type="HAMAP" id="MF_01139">
    <property type="entry name" value="ISPT"/>
    <property type="match status" value="1"/>
</dbReference>
<gene>
    <name evidence="3" type="ORF">CKO21_11225</name>
</gene>
<dbReference type="PANTHER" id="PTHR10291:SF0">
    <property type="entry name" value="DEHYDRODOLICHYL DIPHOSPHATE SYNTHASE 2"/>
    <property type="match status" value="1"/>
</dbReference>
<dbReference type="CDD" id="cd00475">
    <property type="entry name" value="Cis_IPPS"/>
    <property type="match status" value="1"/>
</dbReference>
<dbReference type="SUPFAM" id="SSF64005">
    <property type="entry name" value="Undecaprenyl diphosphate synthase"/>
    <property type="match status" value="1"/>
</dbReference>
<dbReference type="GO" id="GO:0016094">
    <property type="term" value="P:polyprenol biosynthetic process"/>
    <property type="evidence" value="ECO:0007669"/>
    <property type="project" value="TreeGrafter"/>
</dbReference>
<name>A0A934V0N7_9PROT</name>
<dbReference type="FunFam" id="3.40.1180.10:FF:000001">
    <property type="entry name" value="(2E,6E)-farnesyl-diphosphate-specific ditrans,polycis-undecaprenyl-diphosphate synthase"/>
    <property type="match status" value="1"/>
</dbReference>
<keyword evidence="1 2" id="KW-0808">Transferase</keyword>
<dbReference type="Pfam" id="PF01255">
    <property type="entry name" value="Prenyltransf"/>
    <property type="match status" value="1"/>
</dbReference>
<organism evidence="3 4">
    <name type="scientific">Rhodovibrio salinarum</name>
    <dbReference type="NCBI Taxonomy" id="1087"/>
    <lineage>
        <taxon>Bacteria</taxon>
        <taxon>Pseudomonadati</taxon>
        <taxon>Pseudomonadota</taxon>
        <taxon>Alphaproteobacteria</taxon>
        <taxon>Rhodospirillales</taxon>
        <taxon>Rhodovibrionaceae</taxon>
        <taxon>Rhodovibrio</taxon>
    </lineage>
</organism>
<dbReference type="EC" id="2.5.1.-" evidence="2"/>
<proteinExistence type="inferred from homology"/>